<evidence type="ECO:0000256" key="1">
    <source>
        <dbReference type="SAM" id="MobiDB-lite"/>
    </source>
</evidence>
<name>A0AAV2E554_9ROSI</name>
<keyword evidence="3" id="KW-1185">Reference proteome</keyword>
<organism evidence="2 3">
    <name type="scientific">Linum trigynum</name>
    <dbReference type="NCBI Taxonomy" id="586398"/>
    <lineage>
        <taxon>Eukaryota</taxon>
        <taxon>Viridiplantae</taxon>
        <taxon>Streptophyta</taxon>
        <taxon>Embryophyta</taxon>
        <taxon>Tracheophyta</taxon>
        <taxon>Spermatophyta</taxon>
        <taxon>Magnoliopsida</taxon>
        <taxon>eudicotyledons</taxon>
        <taxon>Gunneridae</taxon>
        <taxon>Pentapetalae</taxon>
        <taxon>rosids</taxon>
        <taxon>fabids</taxon>
        <taxon>Malpighiales</taxon>
        <taxon>Linaceae</taxon>
        <taxon>Linum</taxon>
    </lineage>
</organism>
<protein>
    <submittedName>
        <fullName evidence="2">Uncharacterized protein</fullName>
    </submittedName>
</protein>
<dbReference type="AlphaFoldDB" id="A0AAV2E554"/>
<dbReference type="Proteomes" id="UP001497516">
    <property type="component" value="Chromosome 4"/>
</dbReference>
<proteinExistence type="predicted"/>
<dbReference type="EMBL" id="OZ034817">
    <property type="protein sequence ID" value="CAL1380660.1"/>
    <property type="molecule type" value="Genomic_DNA"/>
</dbReference>
<feature type="region of interest" description="Disordered" evidence="1">
    <location>
        <begin position="15"/>
        <end position="37"/>
    </location>
</feature>
<evidence type="ECO:0000313" key="3">
    <source>
        <dbReference type="Proteomes" id="UP001497516"/>
    </source>
</evidence>
<gene>
    <name evidence="2" type="ORF">LTRI10_LOCUS22090</name>
</gene>
<reference evidence="2 3" key="1">
    <citation type="submission" date="2024-04" db="EMBL/GenBank/DDBJ databases">
        <authorList>
            <person name="Fracassetti M."/>
        </authorList>
    </citation>
    <scope>NUCLEOTIDE SEQUENCE [LARGE SCALE GENOMIC DNA]</scope>
</reference>
<accession>A0AAV2E554</accession>
<sequence length="89" mass="10093">MQLAMRDRRSELVEESTKMMCKARTQDDDEIRGRQPMTDQTPSLIFLCLRNKSLRSKARVRHRGARVEGGGGGILAGRREVKGLVLYGF</sequence>
<evidence type="ECO:0000313" key="2">
    <source>
        <dbReference type="EMBL" id="CAL1380660.1"/>
    </source>
</evidence>